<proteinExistence type="predicted"/>
<keyword evidence="3" id="KW-1185">Reference proteome</keyword>
<accession>A0A9X5CHV2</accession>
<comment type="caution">
    <text evidence="2">The sequence shown here is derived from an EMBL/GenBank/DDBJ whole genome shotgun (WGS) entry which is preliminary data.</text>
</comment>
<gene>
    <name evidence="2" type="ORF">G3I18_09005</name>
</gene>
<feature type="region of interest" description="Disordered" evidence="1">
    <location>
        <begin position="1"/>
        <end position="51"/>
    </location>
</feature>
<dbReference type="AlphaFoldDB" id="A0A9X5CHV2"/>
<dbReference type="RefSeq" id="WP_163087625.1">
    <property type="nucleotide sequence ID" value="NZ_JAAGNA010000310.1"/>
</dbReference>
<organism evidence="2 3">
    <name type="scientific">Actinospica acidiphila</name>
    <dbReference type="NCBI Taxonomy" id="304899"/>
    <lineage>
        <taxon>Bacteria</taxon>
        <taxon>Bacillati</taxon>
        <taxon>Actinomycetota</taxon>
        <taxon>Actinomycetes</taxon>
        <taxon>Catenulisporales</taxon>
        <taxon>Actinospicaceae</taxon>
        <taxon>Actinospica</taxon>
    </lineage>
</organism>
<evidence type="ECO:0000313" key="2">
    <source>
        <dbReference type="EMBL" id="NEC48716.1"/>
    </source>
</evidence>
<protein>
    <submittedName>
        <fullName evidence="2">Uncharacterized protein</fullName>
    </submittedName>
</protein>
<reference evidence="2 3" key="1">
    <citation type="submission" date="2020-01" db="EMBL/GenBank/DDBJ databases">
        <title>Insect and environment-associated Actinomycetes.</title>
        <authorList>
            <person name="Currrie C."/>
            <person name="Chevrette M."/>
            <person name="Carlson C."/>
            <person name="Stubbendieck R."/>
            <person name="Wendt-Pienkowski E."/>
        </authorList>
    </citation>
    <scope>NUCLEOTIDE SEQUENCE [LARGE SCALE GENOMIC DNA]</scope>
    <source>
        <strain evidence="2 3">SID8189</strain>
    </source>
</reference>
<dbReference type="EMBL" id="JAAGNA010000310">
    <property type="protein sequence ID" value="NEC48716.1"/>
    <property type="molecule type" value="Genomic_DNA"/>
</dbReference>
<name>A0A9X5CHV2_9ACTN</name>
<evidence type="ECO:0000256" key="1">
    <source>
        <dbReference type="SAM" id="MobiDB-lite"/>
    </source>
</evidence>
<feature type="compositionally biased region" description="Gly residues" evidence="1">
    <location>
        <begin position="42"/>
        <end position="51"/>
    </location>
</feature>
<feature type="compositionally biased region" description="Basic and acidic residues" evidence="1">
    <location>
        <begin position="1"/>
        <end position="23"/>
    </location>
</feature>
<sequence length="51" mass="5569">MSTPDDKDLTHPLEQETGERDVPPEEDETRDQKTPDGDDGQDSGGTSGERP</sequence>
<dbReference type="Proteomes" id="UP000471745">
    <property type="component" value="Unassembled WGS sequence"/>
</dbReference>
<evidence type="ECO:0000313" key="3">
    <source>
        <dbReference type="Proteomes" id="UP000471745"/>
    </source>
</evidence>